<evidence type="ECO:0000256" key="2">
    <source>
        <dbReference type="SAM" id="MobiDB-lite"/>
    </source>
</evidence>
<feature type="compositionally biased region" description="Basic and acidic residues" evidence="2">
    <location>
        <begin position="454"/>
        <end position="468"/>
    </location>
</feature>
<feature type="compositionally biased region" description="Polar residues" evidence="2">
    <location>
        <begin position="361"/>
        <end position="373"/>
    </location>
</feature>
<dbReference type="InterPro" id="IPR049730">
    <property type="entry name" value="SNF2/RAD54-like_C"/>
</dbReference>
<dbReference type="InterPro" id="IPR001650">
    <property type="entry name" value="Helicase_C-like"/>
</dbReference>
<dbReference type="SMART" id="SM00487">
    <property type="entry name" value="DEXDc"/>
    <property type="match status" value="1"/>
</dbReference>
<dbReference type="InterPro" id="IPR038718">
    <property type="entry name" value="SNF2-like_sf"/>
</dbReference>
<feature type="compositionally biased region" description="Low complexity" evidence="2">
    <location>
        <begin position="338"/>
        <end position="350"/>
    </location>
</feature>
<evidence type="ECO:0000313" key="6">
    <source>
        <dbReference type="Proteomes" id="UP001530377"/>
    </source>
</evidence>
<dbReference type="PANTHER" id="PTHR45629:SF7">
    <property type="entry name" value="DNA EXCISION REPAIR PROTEIN ERCC-6-RELATED"/>
    <property type="match status" value="1"/>
</dbReference>
<dbReference type="Pfam" id="PF00271">
    <property type="entry name" value="Helicase_C"/>
    <property type="match status" value="1"/>
</dbReference>
<dbReference type="InterPro" id="IPR027417">
    <property type="entry name" value="P-loop_NTPase"/>
</dbReference>
<organism evidence="5 6">
    <name type="scientific">Cyclostephanos tholiformis</name>
    <dbReference type="NCBI Taxonomy" id="382380"/>
    <lineage>
        <taxon>Eukaryota</taxon>
        <taxon>Sar</taxon>
        <taxon>Stramenopiles</taxon>
        <taxon>Ochrophyta</taxon>
        <taxon>Bacillariophyta</taxon>
        <taxon>Coscinodiscophyceae</taxon>
        <taxon>Thalassiosirophycidae</taxon>
        <taxon>Stephanodiscales</taxon>
        <taxon>Stephanodiscaceae</taxon>
        <taxon>Cyclostephanos</taxon>
    </lineage>
</organism>
<protein>
    <submittedName>
        <fullName evidence="5">Uncharacterized protein</fullName>
    </submittedName>
</protein>
<feature type="domain" description="Helicase C-terminal" evidence="4">
    <location>
        <begin position="873"/>
        <end position="1024"/>
    </location>
</feature>
<gene>
    <name evidence="5" type="ORF">ACHAXA_011457</name>
</gene>
<evidence type="ECO:0000259" key="3">
    <source>
        <dbReference type="PROSITE" id="PS51192"/>
    </source>
</evidence>
<dbReference type="SMART" id="SM00490">
    <property type="entry name" value="HELICc"/>
    <property type="match status" value="1"/>
</dbReference>
<feature type="region of interest" description="Disordered" evidence="2">
    <location>
        <begin position="201"/>
        <end position="267"/>
    </location>
</feature>
<keyword evidence="6" id="KW-1185">Reference proteome</keyword>
<feature type="compositionally biased region" description="Pro residues" evidence="2">
    <location>
        <begin position="205"/>
        <end position="214"/>
    </location>
</feature>
<feature type="domain" description="Helicase ATP-binding" evidence="3">
    <location>
        <begin position="552"/>
        <end position="735"/>
    </location>
</feature>
<dbReference type="InterPro" id="IPR014001">
    <property type="entry name" value="Helicase_ATP-bd"/>
</dbReference>
<dbReference type="PANTHER" id="PTHR45629">
    <property type="entry name" value="SNF2/RAD54 FAMILY MEMBER"/>
    <property type="match status" value="1"/>
</dbReference>
<proteinExistence type="predicted"/>
<dbReference type="Pfam" id="PF00176">
    <property type="entry name" value="SNF2-rel_dom"/>
    <property type="match status" value="1"/>
</dbReference>
<sequence>MSVGGRFLEALSSTSPRAQWVRSVLRSPRSLGVIANGAFQGLAATFVKTAFTMAEPTDWMERREDATISARPGRGGVHENMKQIVFKCCGDRESKGKEAGRELPRRMVDYYPDDYDYDYDDHDDDDDDDEDERDKENVAIHGNIPRGHIVDYDCDDYVGGGEGGIDAPRRPRMMTATTTTLKTSSSSSSSSRSKIYDDVDLLMVSPPPPPPSATTPPRRPRYCHRRNPCDSRAAETTPPATTTATTTSTTPRTSVDSTSPVPPPNSEHIRAAIRDASRALDAEMSAVYDFLVRGDGNGGGVDDGYDDPDSPSSMIEVMTASSETADRVQLNNSRRRASSLSPNRSAAAAPTTMRDPVRYDSTGSTSPKPTRTLFSIVEQMTFGEVEEDDDDEDVASTSMEDNDDGDVASARILIDDEDDDDDDMASTSIEEDEEEDEGEAPPRSRLGGGFPWLSRDDKDEDKDTKGDNFEEGMTLGSRMPDAGGDDDVNGSKCSEDDNSVTCFVGCGCWNLDDEHQGDLHLTGANWPRVRMPLALYDRLFHHQRIGVQWMASLHRNKIGGGILADDMGLGKTMQTLAYIGSLMRAQTISNAIVVCPKSVVQNWEKEANLILKYMCVSKATVYAVSSDMSKERRIRIFTDSFCSSVNAPRLVVTTYGLVSNHISDLNSIASAHRASYWCYVILDEGHLIKNSKTKTSRDVRMLSRDERTRRLLLTGTPLQNNMRELHALFDWATSSKLLGSMKTFLNRYGDPIEAGRQRNASEWTVKKAAEMNTELQNKLQPYFLQRLKKTEFESAMPRKKELVVFTRLSTKQRRMYEHFTERLLFGEMLSSPLPAVSLLKMLCGHPSLVKEASRKYINCDVGLLLKDSAKLQVLLTLLCRLKHSGHRALVFSQSTKMLDIMERVCKHSSLSYLRIDGTSTGKSRQKAVDHFNDIDSGIDLMLLSTKAAGVGLTLTGADRAIIYDPSWNPAEDSQAVDRCYRIGQTKDVTVYRFISAGTVEEKMYEKQVHKDGIKRVVLSSDRVTARYFDNSELKDLFKLSADGVSPTLQKFNITANNNAPRAAGKTSFLATHPSVIGVVSHDELYCAGELDNDVSLIVPKPEKTPFSRSPFHKLAVDKKDSELIQQLENLAIQSPVGGVLRPLGGMKNKTRQNRVVAKACRVHISNIPEVGTVLRKADELISRQENLRAINMLLDLLENEVIHLKGDEKLALHMKVSRLLSVLGLL</sequence>
<feature type="compositionally biased region" description="Low complexity" evidence="2">
    <location>
        <begin position="236"/>
        <end position="259"/>
    </location>
</feature>
<keyword evidence="1" id="KW-0378">Hydrolase</keyword>
<dbReference type="InterPro" id="IPR050496">
    <property type="entry name" value="SNF2_RAD54_helicase_repair"/>
</dbReference>
<dbReference type="Gene3D" id="3.40.50.300">
    <property type="entry name" value="P-loop containing nucleotide triphosphate hydrolases"/>
    <property type="match status" value="1"/>
</dbReference>
<comment type="caution">
    <text evidence="5">The sequence shown here is derived from an EMBL/GenBank/DDBJ whole genome shotgun (WGS) entry which is preliminary data.</text>
</comment>
<dbReference type="GO" id="GO:0016787">
    <property type="term" value="F:hydrolase activity"/>
    <property type="evidence" value="ECO:0007669"/>
    <property type="project" value="UniProtKB-KW"/>
</dbReference>
<dbReference type="AlphaFoldDB" id="A0ABD3SEM3"/>
<dbReference type="Gene3D" id="3.40.50.10810">
    <property type="entry name" value="Tandem AAA-ATPase domain"/>
    <property type="match status" value="1"/>
</dbReference>
<dbReference type="InterPro" id="IPR000330">
    <property type="entry name" value="SNF2_N"/>
</dbReference>
<evidence type="ECO:0000256" key="1">
    <source>
        <dbReference type="ARBA" id="ARBA00022801"/>
    </source>
</evidence>
<evidence type="ECO:0000259" key="4">
    <source>
        <dbReference type="PROSITE" id="PS51194"/>
    </source>
</evidence>
<dbReference type="EMBL" id="JALLPB020000053">
    <property type="protein sequence ID" value="KAL3822820.1"/>
    <property type="molecule type" value="Genomic_DNA"/>
</dbReference>
<feature type="compositionally biased region" description="Acidic residues" evidence="2">
    <location>
        <begin position="384"/>
        <end position="406"/>
    </location>
</feature>
<evidence type="ECO:0000313" key="5">
    <source>
        <dbReference type="EMBL" id="KAL3822820.1"/>
    </source>
</evidence>
<feature type="compositionally biased region" description="Acidic residues" evidence="2">
    <location>
        <begin position="112"/>
        <end position="133"/>
    </location>
</feature>
<name>A0ABD3SEM3_9STRA</name>
<accession>A0ABD3SEM3</accession>
<reference evidence="5 6" key="1">
    <citation type="submission" date="2024-10" db="EMBL/GenBank/DDBJ databases">
        <title>Updated reference genomes for cyclostephanoid diatoms.</title>
        <authorList>
            <person name="Roberts W.R."/>
            <person name="Alverson A.J."/>
        </authorList>
    </citation>
    <scope>NUCLEOTIDE SEQUENCE [LARGE SCALE GENOMIC DNA]</scope>
    <source>
        <strain evidence="5 6">AJA228-03</strain>
    </source>
</reference>
<dbReference type="Proteomes" id="UP001530377">
    <property type="component" value="Unassembled WGS sequence"/>
</dbReference>
<feature type="compositionally biased region" description="Acidic residues" evidence="2">
    <location>
        <begin position="415"/>
        <end position="439"/>
    </location>
</feature>
<feature type="region of interest" description="Disordered" evidence="2">
    <location>
        <begin position="112"/>
        <end position="142"/>
    </location>
</feature>
<dbReference type="CDD" id="cd18793">
    <property type="entry name" value="SF2_C_SNF"/>
    <property type="match status" value="1"/>
</dbReference>
<dbReference type="SUPFAM" id="SSF52540">
    <property type="entry name" value="P-loop containing nucleoside triphosphate hydrolases"/>
    <property type="match status" value="2"/>
</dbReference>
<dbReference type="PROSITE" id="PS51194">
    <property type="entry name" value="HELICASE_CTER"/>
    <property type="match status" value="1"/>
</dbReference>
<dbReference type="PROSITE" id="PS51192">
    <property type="entry name" value="HELICASE_ATP_BIND_1"/>
    <property type="match status" value="1"/>
</dbReference>
<feature type="region of interest" description="Disordered" evidence="2">
    <location>
        <begin position="295"/>
        <end position="490"/>
    </location>
</feature>